<keyword evidence="17" id="KW-1185">Reference proteome</keyword>
<keyword evidence="8 13" id="KW-0479">Metal-binding</keyword>
<evidence type="ECO:0000256" key="12">
    <source>
        <dbReference type="ARBA" id="ARBA00049406"/>
    </source>
</evidence>
<dbReference type="PANTHER" id="PTHR30182:SF1">
    <property type="entry name" value="L-SERINE DEHYDRATASE 1"/>
    <property type="match status" value="1"/>
</dbReference>
<evidence type="ECO:0000256" key="1">
    <source>
        <dbReference type="ARBA" id="ARBA00001966"/>
    </source>
</evidence>
<dbReference type="Pfam" id="PF03313">
    <property type="entry name" value="SDH_alpha"/>
    <property type="match status" value="1"/>
</dbReference>
<evidence type="ECO:0000313" key="16">
    <source>
        <dbReference type="EMBL" id="MCM6763108.1"/>
    </source>
</evidence>
<protein>
    <recommendedName>
        <fullName evidence="5 13">L-serine dehydratase</fullName>
        <ecNumber evidence="4 13">4.3.1.17</ecNumber>
    </recommendedName>
</protein>
<dbReference type="SUPFAM" id="SSF143548">
    <property type="entry name" value="Serine metabolism enzymes domain"/>
    <property type="match status" value="1"/>
</dbReference>
<dbReference type="InterPro" id="IPR004644">
    <property type="entry name" value="Fe-S_L-Ser_mono"/>
</dbReference>
<keyword evidence="11 13" id="KW-0456">Lyase</keyword>
<comment type="cofactor">
    <cofactor evidence="1 13">
        <name>[4Fe-4S] cluster</name>
        <dbReference type="ChEBI" id="CHEBI:49883"/>
    </cofactor>
</comment>
<evidence type="ECO:0000313" key="17">
    <source>
        <dbReference type="Proteomes" id="UP001155240"/>
    </source>
</evidence>
<reference evidence="16" key="1">
    <citation type="submission" date="2022-06" db="EMBL/GenBank/DDBJ databases">
        <title>Whole genome shotgun sequencing (WGS) of Rathayibacter sp. ZW T2_19, isolated from stored onions (Allium cepa).</title>
        <authorList>
            <person name="Stoll D.A."/>
            <person name="Huch M."/>
        </authorList>
    </citation>
    <scope>NUCLEOTIDE SEQUENCE</scope>
    <source>
        <strain evidence="16">ZW T2_19</strain>
    </source>
</reference>
<dbReference type="PANTHER" id="PTHR30182">
    <property type="entry name" value="L-SERINE DEHYDRATASE"/>
    <property type="match status" value="1"/>
</dbReference>
<feature type="domain" description="Serine dehydratase beta chain" evidence="15">
    <location>
        <begin position="6"/>
        <end position="158"/>
    </location>
</feature>
<dbReference type="InterPro" id="IPR029009">
    <property type="entry name" value="ASB_dom_sf"/>
</dbReference>
<evidence type="ECO:0000256" key="6">
    <source>
        <dbReference type="ARBA" id="ARBA00022432"/>
    </source>
</evidence>
<evidence type="ECO:0000256" key="11">
    <source>
        <dbReference type="ARBA" id="ARBA00023239"/>
    </source>
</evidence>
<name>A0A9X2IU13_9MICO</name>
<comment type="similarity">
    <text evidence="3 13">Belongs to the iron-sulfur dependent L-serine dehydratase family.</text>
</comment>
<dbReference type="FunFam" id="3.30.1330.90:FF:000001">
    <property type="entry name" value="L-serine ammonia-lyase 1"/>
    <property type="match status" value="1"/>
</dbReference>
<keyword evidence="6 13" id="KW-0312">Gluconeogenesis</keyword>
<evidence type="ECO:0000259" key="15">
    <source>
        <dbReference type="Pfam" id="PF03315"/>
    </source>
</evidence>
<dbReference type="Pfam" id="PF03315">
    <property type="entry name" value="SDH_beta"/>
    <property type="match status" value="1"/>
</dbReference>
<dbReference type="GO" id="GO:0046872">
    <property type="term" value="F:metal ion binding"/>
    <property type="evidence" value="ECO:0007669"/>
    <property type="project" value="UniProtKB-KW"/>
</dbReference>
<evidence type="ECO:0000256" key="5">
    <source>
        <dbReference type="ARBA" id="ARBA00018995"/>
    </source>
</evidence>
<dbReference type="EMBL" id="JAMRYM010000049">
    <property type="protein sequence ID" value="MCM6763108.1"/>
    <property type="molecule type" value="Genomic_DNA"/>
</dbReference>
<accession>A0A9X2IU13</accession>
<evidence type="ECO:0000256" key="13">
    <source>
        <dbReference type="RuleBase" id="RU366059"/>
    </source>
</evidence>
<keyword evidence="7 13" id="KW-0004">4Fe-4S</keyword>
<feature type="domain" description="Serine dehydratase-like alpha subunit" evidence="14">
    <location>
        <begin position="188"/>
        <end position="453"/>
    </location>
</feature>
<dbReference type="GO" id="GO:0051539">
    <property type="term" value="F:4 iron, 4 sulfur cluster binding"/>
    <property type="evidence" value="ECO:0007669"/>
    <property type="project" value="UniProtKB-UniRule"/>
</dbReference>
<sequence>MSAYVSVLDLFSVGIGPSSSHTVGPMRAALELGGRLRGAGLLPRVSRIGCTLYGSLGSTGIGHGTPDAVVAGLSGLAPETCDPEQVRGAWRRLDDEGSILLAGEQPIPMTPDDVAFEPRTRLPEHPNALTFSVWLGEDALPAWEETYYSIGGGFIRRAGERAPLAALAEHPHPFVSGADLLATCDRTGASIAGIAAANERALHAGVDVDARLDAIWDAMAACVDRGLTTDGVLPGGLAVRRRASLMRERLEALEHDPLDAARVTAVEWLHAFALAVNEENAAGGRVVTAPTNGAAGILPAVGHYYLRFVPGADRAGLRDFLLTATAIGSLCKTNASISGAEAGCQGEVGSACAMAAGALCAVLGGTPRQVENAAEIAMEHHLGLTCDPVGGLVQIPCIERNAIAASTAVSAARLALHGDGTHRVSLDTVIETMRQTGIDMSSKYKETSEGGLAVNVIEC</sequence>
<dbReference type="InterPro" id="IPR005130">
    <property type="entry name" value="Ser_deHydtase-like_asu"/>
</dbReference>
<evidence type="ECO:0000256" key="7">
    <source>
        <dbReference type="ARBA" id="ARBA00022485"/>
    </source>
</evidence>
<dbReference type="InterPro" id="IPR051318">
    <property type="entry name" value="Fe-S_L-Ser"/>
</dbReference>
<dbReference type="EC" id="4.3.1.17" evidence="4 13"/>
<keyword evidence="10 13" id="KW-0411">Iron-sulfur</keyword>
<evidence type="ECO:0000259" key="14">
    <source>
        <dbReference type="Pfam" id="PF03313"/>
    </source>
</evidence>
<evidence type="ECO:0000256" key="3">
    <source>
        <dbReference type="ARBA" id="ARBA00008636"/>
    </source>
</evidence>
<dbReference type="InterPro" id="IPR005131">
    <property type="entry name" value="Ser_deHydtase_bsu"/>
</dbReference>
<dbReference type="Proteomes" id="UP001155240">
    <property type="component" value="Unassembled WGS sequence"/>
</dbReference>
<evidence type="ECO:0000256" key="10">
    <source>
        <dbReference type="ARBA" id="ARBA00023014"/>
    </source>
</evidence>
<dbReference type="Gene3D" id="3.30.1330.90">
    <property type="entry name" value="D-3-phosphoglycerate dehydrogenase, domain 3"/>
    <property type="match status" value="1"/>
</dbReference>
<dbReference type="RefSeq" id="WP_251946001.1">
    <property type="nucleotide sequence ID" value="NZ_JAMRYM010000049.1"/>
</dbReference>
<dbReference type="AlphaFoldDB" id="A0A9X2IU13"/>
<proteinExistence type="inferred from homology"/>
<organism evidence="16 17">
    <name type="scientific">Rathayibacter rubneri</name>
    <dbReference type="NCBI Taxonomy" id="2950106"/>
    <lineage>
        <taxon>Bacteria</taxon>
        <taxon>Bacillati</taxon>
        <taxon>Actinomycetota</taxon>
        <taxon>Actinomycetes</taxon>
        <taxon>Micrococcales</taxon>
        <taxon>Microbacteriaceae</taxon>
        <taxon>Rathayibacter</taxon>
    </lineage>
</organism>
<evidence type="ECO:0000256" key="9">
    <source>
        <dbReference type="ARBA" id="ARBA00023004"/>
    </source>
</evidence>
<evidence type="ECO:0000256" key="4">
    <source>
        <dbReference type="ARBA" id="ARBA00012093"/>
    </source>
</evidence>
<comment type="catalytic activity">
    <reaction evidence="12 13">
        <text>L-serine = pyruvate + NH4(+)</text>
        <dbReference type="Rhea" id="RHEA:19169"/>
        <dbReference type="ChEBI" id="CHEBI:15361"/>
        <dbReference type="ChEBI" id="CHEBI:28938"/>
        <dbReference type="ChEBI" id="CHEBI:33384"/>
        <dbReference type="EC" id="4.3.1.17"/>
    </reaction>
</comment>
<dbReference type="GO" id="GO:0006094">
    <property type="term" value="P:gluconeogenesis"/>
    <property type="evidence" value="ECO:0007669"/>
    <property type="project" value="UniProtKB-KW"/>
</dbReference>
<comment type="caution">
    <text evidence="16">The sequence shown here is derived from an EMBL/GenBank/DDBJ whole genome shotgun (WGS) entry which is preliminary data.</text>
</comment>
<dbReference type="GO" id="GO:0003941">
    <property type="term" value="F:L-serine ammonia-lyase activity"/>
    <property type="evidence" value="ECO:0007669"/>
    <property type="project" value="UniProtKB-UniRule"/>
</dbReference>
<dbReference type="NCBIfam" id="TIGR00720">
    <property type="entry name" value="sda_mono"/>
    <property type="match status" value="1"/>
</dbReference>
<gene>
    <name evidence="16" type="ORF">NB037_11830</name>
</gene>
<comment type="pathway">
    <text evidence="2">Carbohydrate biosynthesis; gluconeogenesis.</text>
</comment>
<evidence type="ECO:0000256" key="2">
    <source>
        <dbReference type="ARBA" id="ARBA00004742"/>
    </source>
</evidence>
<keyword evidence="9 13" id="KW-0408">Iron</keyword>
<evidence type="ECO:0000256" key="8">
    <source>
        <dbReference type="ARBA" id="ARBA00022723"/>
    </source>
</evidence>